<keyword evidence="2" id="KW-1185">Reference proteome</keyword>
<organism evidence="1 2">
    <name type="scientific">Lachancea nothofagi CBS 11611</name>
    <dbReference type="NCBI Taxonomy" id="1266666"/>
    <lineage>
        <taxon>Eukaryota</taxon>
        <taxon>Fungi</taxon>
        <taxon>Dikarya</taxon>
        <taxon>Ascomycota</taxon>
        <taxon>Saccharomycotina</taxon>
        <taxon>Saccharomycetes</taxon>
        <taxon>Saccharomycetales</taxon>
        <taxon>Saccharomycetaceae</taxon>
        <taxon>Lachancea</taxon>
    </lineage>
</organism>
<evidence type="ECO:0000313" key="1">
    <source>
        <dbReference type="EMBL" id="SCV05894.1"/>
    </source>
</evidence>
<gene>
    <name evidence="1" type="ORF">LANO_0H17524G</name>
</gene>
<accession>A0A1G4KMV7</accession>
<reference evidence="2" key="1">
    <citation type="submission" date="2016-03" db="EMBL/GenBank/DDBJ databases">
        <authorList>
            <person name="Devillers Hugo."/>
        </authorList>
    </citation>
    <scope>NUCLEOTIDE SEQUENCE [LARGE SCALE GENOMIC DNA]</scope>
</reference>
<dbReference type="EMBL" id="LT598447">
    <property type="protein sequence ID" value="SCV05894.1"/>
    <property type="molecule type" value="Genomic_DNA"/>
</dbReference>
<dbReference type="Proteomes" id="UP000189911">
    <property type="component" value="Chromosome H"/>
</dbReference>
<protein>
    <submittedName>
        <fullName evidence="1">LANO_0H17524g1_1</fullName>
    </submittedName>
</protein>
<name>A0A1G4KMV7_9SACH</name>
<sequence length="181" mass="20205">MSVNGLTLQNSAGSLPFVPLGDEVVSGPTPVVKVRLWPVTEDRKPLRKSSTPDLEFPGRLFITSQRLVFLNSTNTHAVRNLVILYRQLTLSGTEQTPIGFGMPWFGPNYLKFSFNVLPEQSLHNGPWLDPIHAWQCELTLQNGSGPIRDLFQLHDLINAVMASSRTSVPPEDDEQLPQYTP</sequence>
<dbReference type="AlphaFoldDB" id="A0A1G4KMV7"/>
<dbReference type="OrthoDB" id="1259151at2759"/>
<proteinExistence type="predicted"/>
<evidence type="ECO:0000313" key="2">
    <source>
        <dbReference type="Proteomes" id="UP000189911"/>
    </source>
</evidence>